<dbReference type="AlphaFoldDB" id="A0A0R1LYJ9"/>
<evidence type="ECO:0000256" key="3">
    <source>
        <dbReference type="ARBA" id="ARBA00022741"/>
    </source>
</evidence>
<evidence type="ECO:0000313" key="7">
    <source>
        <dbReference type="Proteomes" id="UP000051160"/>
    </source>
</evidence>
<protein>
    <submittedName>
        <fullName evidence="6">ABC transporter-like protein</fullName>
    </submittedName>
</protein>
<keyword evidence="2" id="KW-0813">Transport</keyword>
<keyword evidence="7" id="KW-1185">Reference proteome</keyword>
<dbReference type="SMART" id="SM00382">
    <property type="entry name" value="AAA"/>
    <property type="match status" value="1"/>
</dbReference>
<dbReference type="SUPFAM" id="SSF52540">
    <property type="entry name" value="P-loop containing nucleoside triphosphate hydrolases"/>
    <property type="match status" value="1"/>
</dbReference>
<dbReference type="PANTHER" id="PTHR43335:SF4">
    <property type="entry name" value="ABC TRANSPORTER, ATP-BINDING PROTEIN"/>
    <property type="match status" value="1"/>
</dbReference>
<dbReference type="Gene3D" id="3.40.50.300">
    <property type="entry name" value="P-loop containing nucleotide triphosphate hydrolases"/>
    <property type="match status" value="1"/>
</dbReference>
<dbReference type="PROSITE" id="PS50893">
    <property type="entry name" value="ABC_TRANSPORTER_2"/>
    <property type="match status" value="1"/>
</dbReference>
<dbReference type="Proteomes" id="UP000051160">
    <property type="component" value="Unassembled WGS sequence"/>
</dbReference>
<dbReference type="STRING" id="1423776.FD04_GL000443"/>
<dbReference type="InterPro" id="IPR027417">
    <property type="entry name" value="P-loop_NTPase"/>
</dbReference>
<proteinExistence type="inferred from homology"/>
<dbReference type="InterPro" id="IPR003593">
    <property type="entry name" value="AAA+_ATPase"/>
</dbReference>
<comment type="similarity">
    <text evidence="1">Belongs to the ABC transporter superfamily.</text>
</comment>
<evidence type="ECO:0000256" key="4">
    <source>
        <dbReference type="ARBA" id="ARBA00022840"/>
    </source>
</evidence>
<evidence type="ECO:0000259" key="5">
    <source>
        <dbReference type="PROSITE" id="PS50893"/>
    </source>
</evidence>
<dbReference type="EMBL" id="AZEE01000027">
    <property type="protein sequence ID" value="KRK98707.1"/>
    <property type="molecule type" value="Genomic_DNA"/>
</dbReference>
<name>A0A0R1LYJ9_9LACO</name>
<dbReference type="InterPro" id="IPR017871">
    <property type="entry name" value="ABC_transporter-like_CS"/>
</dbReference>
<dbReference type="GO" id="GO:0016887">
    <property type="term" value="F:ATP hydrolysis activity"/>
    <property type="evidence" value="ECO:0007669"/>
    <property type="project" value="InterPro"/>
</dbReference>
<feature type="domain" description="ABC transporter" evidence="5">
    <location>
        <begin position="5"/>
        <end position="230"/>
    </location>
</feature>
<dbReference type="PATRIC" id="fig|1423776.4.peg.448"/>
<accession>A0A0R1LYJ9</accession>
<reference evidence="6 7" key="1">
    <citation type="journal article" date="2015" name="Genome Announc.">
        <title>Expanding the biotechnology potential of lactobacilli through comparative genomics of 213 strains and associated genera.</title>
        <authorList>
            <person name="Sun Z."/>
            <person name="Harris H.M."/>
            <person name="McCann A."/>
            <person name="Guo C."/>
            <person name="Argimon S."/>
            <person name="Zhang W."/>
            <person name="Yang X."/>
            <person name="Jeffery I.B."/>
            <person name="Cooney J.C."/>
            <person name="Kagawa T.F."/>
            <person name="Liu W."/>
            <person name="Song Y."/>
            <person name="Salvetti E."/>
            <person name="Wrobel A."/>
            <person name="Rasinkangas P."/>
            <person name="Parkhill J."/>
            <person name="Rea M.C."/>
            <person name="O'Sullivan O."/>
            <person name="Ritari J."/>
            <person name="Douillard F.P."/>
            <person name="Paul Ross R."/>
            <person name="Yang R."/>
            <person name="Briner A.E."/>
            <person name="Felis G.E."/>
            <person name="de Vos W.M."/>
            <person name="Barrangou R."/>
            <person name="Klaenhammer T.R."/>
            <person name="Caufield P.W."/>
            <person name="Cui Y."/>
            <person name="Zhang H."/>
            <person name="O'Toole P.W."/>
        </authorList>
    </citation>
    <scope>NUCLEOTIDE SEQUENCE [LARGE SCALE GENOMIC DNA]</scope>
    <source>
        <strain evidence="6 7">DSM 19909</strain>
    </source>
</reference>
<evidence type="ECO:0000313" key="6">
    <source>
        <dbReference type="EMBL" id="KRK98707.1"/>
    </source>
</evidence>
<dbReference type="InterPro" id="IPR003439">
    <property type="entry name" value="ABC_transporter-like_ATP-bd"/>
</dbReference>
<organism evidence="6 7">
    <name type="scientific">Secundilactobacillus odoratitofui DSM 19909 = JCM 15043</name>
    <dbReference type="NCBI Taxonomy" id="1423776"/>
    <lineage>
        <taxon>Bacteria</taxon>
        <taxon>Bacillati</taxon>
        <taxon>Bacillota</taxon>
        <taxon>Bacilli</taxon>
        <taxon>Lactobacillales</taxon>
        <taxon>Lactobacillaceae</taxon>
        <taxon>Secundilactobacillus</taxon>
    </lineage>
</organism>
<dbReference type="PROSITE" id="PS00211">
    <property type="entry name" value="ABC_TRANSPORTER_1"/>
    <property type="match status" value="1"/>
</dbReference>
<evidence type="ECO:0000256" key="1">
    <source>
        <dbReference type="ARBA" id="ARBA00005417"/>
    </source>
</evidence>
<dbReference type="GO" id="GO:0005524">
    <property type="term" value="F:ATP binding"/>
    <property type="evidence" value="ECO:0007669"/>
    <property type="project" value="UniProtKB-KW"/>
</dbReference>
<sequence>MSSILSVQNLNKSFGNKHVLHDVSFTVEKGHIVGLVGPNGAGKSTIMKAILGLINYQSGEIKIANQTVTPASHAALSKVGALIEYPGIYPFLTGWDHLQLFADGDHQLIHIQEIISQLNMDSYIKRKTKGYSLGMKQKLGIALALVNFPDLVILDEPMNGLDPEATKDLRDLIISESQRGTTFLISSHILSELQQLASDLLIIDQGAIVQQTTMHQLLASQGKQTIMLATNDDKTARQILKKAKFKMTADPRLEVVATDDETMPQVLRTLVEADIEIMDVKRLEGNLESSLLEVLKQYRVAQKLAKEQA</sequence>
<dbReference type="PANTHER" id="PTHR43335">
    <property type="entry name" value="ABC TRANSPORTER, ATP-BINDING PROTEIN"/>
    <property type="match status" value="1"/>
</dbReference>
<dbReference type="Pfam" id="PF00005">
    <property type="entry name" value="ABC_tran"/>
    <property type="match status" value="1"/>
</dbReference>
<comment type="caution">
    <text evidence="6">The sequence shown here is derived from an EMBL/GenBank/DDBJ whole genome shotgun (WGS) entry which is preliminary data.</text>
</comment>
<gene>
    <name evidence="6" type="ORF">FD04_GL000443</name>
</gene>
<dbReference type="RefSeq" id="WP_056947166.1">
    <property type="nucleotide sequence ID" value="NZ_AZEE01000027.1"/>
</dbReference>
<keyword evidence="3" id="KW-0547">Nucleotide-binding</keyword>
<keyword evidence="4" id="KW-0067">ATP-binding</keyword>
<dbReference type="OrthoDB" id="9804819at2"/>
<evidence type="ECO:0000256" key="2">
    <source>
        <dbReference type="ARBA" id="ARBA00022448"/>
    </source>
</evidence>